<evidence type="ECO:0000256" key="1">
    <source>
        <dbReference type="PROSITE-ProRule" id="PRU00047"/>
    </source>
</evidence>
<evidence type="ECO:0000313" key="3">
    <source>
        <dbReference type="EMBL" id="GFY91165.1"/>
    </source>
</evidence>
<dbReference type="InterPro" id="IPR001878">
    <property type="entry name" value="Znf_CCHC"/>
</dbReference>
<name>A0A7J0EXJ2_9ERIC</name>
<dbReference type="GO" id="GO:0003676">
    <property type="term" value="F:nucleic acid binding"/>
    <property type="evidence" value="ECO:0007669"/>
    <property type="project" value="InterPro"/>
</dbReference>
<keyword evidence="1" id="KW-0863">Zinc-finger</keyword>
<dbReference type="Proteomes" id="UP000585474">
    <property type="component" value="Unassembled WGS sequence"/>
</dbReference>
<dbReference type="GO" id="GO:0008270">
    <property type="term" value="F:zinc ion binding"/>
    <property type="evidence" value="ECO:0007669"/>
    <property type="project" value="UniProtKB-KW"/>
</dbReference>
<dbReference type="PROSITE" id="PS50158">
    <property type="entry name" value="ZF_CCHC"/>
    <property type="match status" value="1"/>
</dbReference>
<keyword evidence="4" id="KW-1185">Reference proteome</keyword>
<proteinExistence type="predicted"/>
<dbReference type="EMBL" id="BJWL01000007">
    <property type="protein sequence ID" value="GFY91165.1"/>
    <property type="molecule type" value="Genomic_DNA"/>
</dbReference>
<feature type="domain" description="CCHC-type" evidence="2">
    <location>
        <begin position="148"/>
        <end position="162"/>
    </location>
</feature>
<dbReference type="OrthoDB" id="427960at2759"/>
<comment type="caution">
    <text evidence="3">The sequence shown here is derived from an EMBL/GenBank/DDBJ whole genome shotgun (WGS) entry which is preliminary data.</text>
</comment>
<evidence type="ECO:0000259" key="2">
    <source>
        <dbReference type="PROSITE" id="PS50158"/>
    </source>
</evidence>
<reference evidence="3 4" key="1">
    <citation type="submission" date="2019-07" db="EMBL/GenBank/DDBJ databases">
        <title>De Novo Assembly of kiwifruit Actinidia rufa.</title>
        <authorList>
            <person name="Sugita-Konishi S."/>
            <person name="Sato K."/>
            <person name="Mori E."/>
            <person name="Abe Y."/>
            <person name="Kisaki G."/>
            <person name="Hamano K."/>
            <person name="Suezawa K."/>
            <person name="Otani M."/>
            <person name="Fukuda T."/>
            <person name="Manabe T."/>
            <person name="Gomi K."/>
            <person name="Tabuchi M."/>
            <person name="Akimitsu K."/>
            <person name="Kataoka I."/>
        </authorList>
    </citation>
    <scope>NUCLEOTIDE SEQUENCE [LARGE SCALE GENOMIC DNA]</scope>
    <source>
        <strain evidence="4">cv. Fuchu</strain>
    </source>
</reference>
<organism evidence="3 4">
    <name type="scientific">Actinidia rufa</name>
    <dbReference type="NCBI Taxonomy" id="165716"/>
    <lineage>
        <taxon>Eukaryota</taxon>
        <taxon>Viridiplantae</taxon>
        <taxon>Streptophyta</taxon>
        <taxon>Embryophyta</taxon>
        <taxon>Tracheophyta</taxon>
        <taxon>Spermatophyta</taxon>
        <taxon>Magnoliopsida</taxon>
        <taxon>eudicotyledons</taxon>
        <taxon>Gunneridae</taxon>
        <taxon>Pentapetalae</taxon>
        <taxon>asterids</taxon>
        <taxon>Ericales</taxon>
        <taxon>Actinidiaceae</taxon>
        <taxon>Actinidia</taxon>
    </lineage>
</organism>
<accession>A0A7J0EXJ2</accession>
<dbReference type="SUPFAM" id="SSF57756">
    <property type="entry name" value="Retrovirus zinc finger-like domains"/>
    <property type="match status" value="1"/>
</dbReference>
<dbReference type="AlphaFoldDB" id="A0A7J0EXJ2"/>
<gene>
    <name evidence="3" type="ORF">Acr_07g0013610</name>
</gene>
<keyword evidence="1" id="KW-0862">Zinc</keyword>
<keyword evidence="1" id="KW-0479">Metal-binding</keyword>
<evidence type="ECO:0000313" key="4">
    <source>
        <dbReference type="Proteomes" id="UP000585474"/>
    </source>
</evidence>
<protein>
    <recommendedName>
        <fullName evidence="2">CCHC-type domain-containing protein</fullName>
    </recommendedName>
</protein>
<dbReference type="InterPro" id="IPR036875">
    <property type="entry name" value="Znf_CCHC_sf"/>
</dbReference>
<sequence>MPPYQTRGQARSLTGVCRVGVACKTRRNHDEGDDGNYQEPVMGGEANALGGNIWIVGYTPPTVISGVEFMRVFTAIEQVVRNTMQEMLVPARAAGTKAAIRECLNETKRITNSKPQREGTSIWPEGHFLKKPKSFILSDQISRGGPTCFGCHQPGHRVVDCPLKGWSYHETVLIEEEQSRASLRNDISSRTVGNSGIAGATDGYLYCVGTLPNV</sequence>
<dbReference type="Gene3D" id="4.10.60.10">
    <property type="entry name" value="Zinc finger, CCHC-type"/>
    <property type="match status" value="1"/>
</dbReference>